<sequence length="51" mass="6243">MFFTLYYFRDNFIYLFSVNLTVRELTMPAYHFHSEIIGMEASIYRANMQLH</sequence>
<proteinExistence type="predicted"/>
<dbReference type="Proteomes" id="UP001164929">
    <property type="component" value="Chromosome 7"/>
</dbReference>
<name>A0AAD6QGG7_9ROSI</name>
<organism evidence="1 2">
    <name type="scientific">Populus alba x Populus x berolinensis</name>
    <dbReference type="NCBI Taxonomy" id="444605"/>
    <lineage>
        <taxon>Eukaryota</taxon>
        <taxon>Viridiplantae</taxon>
        <taxon>Streptophyta</taxon>
        <taxon>Embryophyta</taxon>
        <taxon>Tracheophyta</taxon>
        <taxon>Spermatophyta</taxon>
        <taxon>Magnoliopsida</taxon>
        <taxon>eudicotyledons</taxon>
        <taxon>Gunneridae</taxon>
        <taxon>Pentapetalae</taxon>
        <taxon>rosids</taxon>
        <taxon>fabids</taxon>
        <taxon>Malpighiales</taxon>
        <taxon>Salicaceae</taxon>
        <taxon>Saliceae</taxon>
        <taxon>Populus</taxon>
    </lineage>
</organism>
<evidence type="ECO:0000313" key="1">
    <source>
        <dbReference type="EMBL" id="KAJ6989954.1"/>
    </source>
</evidence>
<keyword evidence="2" id="KW-1185">Reference proteome</keyword>
<reference evidence="1" key="1">
    <citation type="journal article" date="2023" name="Mol. Ecol. Resour.">
        <title>Chromosome-level genome assembly of a triploid poplar Populus alba 'Berolinensis'.</title>
        <authorList>
            <person name="Chen S."/>
            <person name="Yu Y."/>
            <person name="Wang X."/>
            <person name="Wang S."/>
            <person name="Zhang T."/>
            <person name="Zhou Y."/>
            <person name="He R."/>
            <person name="Meng N."/>
            <person name="Wang Y."/>
            <person name="Liu W."/>
            <person name="Liu Z."/>
            <person name="Liu J."/>
            <person name="Guo Q."/>
            <person name="Huang H."/>
            <person name="Sederoff R.R."/>
            <person name="Wang G."/>
            <person name="Qu G."/>
            <person name="Chen S."/>
        </authorList>
    </citation>
    <scope>NUCLEOTIDE SEQUENCE</scope>
    <source>
        <strain evidence="1">SC-2020</strain>
    </source>
</reference>
<gene>
    <name evidence="1" type="ORF">NC653_018457</name>
</gene>
<evidence type="ECO:0000313" key="2">
    <source>
        <dbReference type="Proteomes" id="UP001164929"/>
    </source>
</evidence>
<protein>
    <submittedName>
        <fullName evidence="1">Uncharacterized protein</fullName>
    </submittedName>
</protein>
<comment type="caution">
    <text evidence="1">The sequence shown here is derived from an EMBL/GenBank/DDBJ whole genome shotgun (WGS) entry which is preliminary data.</text>
</comment>
<dbReference type="AlphaFoldDB" id="A0AAD6QGG7"/>
<accession>A0AAD6QGG7</accession>
<dbReference type="EMBL" id="JAQIZT010000007">
    <property type="protein sequence ID" value="KAJ6989954.1"/>
    <property type="molecule type" value="Genomic_DNA"/>
</dbReference>